<proteinExistence type="predicted"/>
<dbReference type="FunFam" id="2.60.120.290:FF:000013">
    <property type="entry name" value="Membrane frizzled-related protein"/>
    <property type="match status" value="1"/>
</dbReference>
<dbReference type="InterPro" id="IPR016187">
    <property type="entry name" value="CTDL_fold"/>
</dbReference>
<gene>
    <name evidence="6" type="ORF">HOLleu_22110</name>
</gene>
<dbReference type="Pfam" id="PF00059">
    <property type="entry name" value="Lectin_C"/>
    <property type="match status" value="1"/>
</dbReference>
<dbReference type="InterPro" id="IPR035914">
    <property type="entry name" value="Sperma_CUB_dom_sf"/>
</dbReference>
<comment type="caution">
    <text evidence="2">Lacks conserved residue(s) required for the propagation of feature annotation.</text>
</comment>
<feature type="domain" description="CUB" evidence="4">
    <location>
        <begin position="22"/>
        <end position="135"/>
    </location>
</feature>
<dbReference type="InterPro" id="IPR001304">
    <property type="entry name" value="C-type_lectin-like"/>
</dbReference>
<dbReference type="CDD" id="cd00037">
    <property type="entry name" value="CLECT"/>
    <property type="match status" value="1"/>
</dbReference>
<evidence type="ECO:0000313" key="6">
    <source>
        <dbReference type="EMBL" id="KAJ8035033.1"/>
    </source>
</evidence>
<evidence type="ECO:0000256" key="2">
    <source>
        <dbReference type="PROSITE-ProRule" id="PRU00059"/>
    </source>
</evidence>
<organism evidence="6 7">
    <name type="scientific">Holothuria leucospilota</name>
    <name type="common">Black long sea cucumber</name>
    <name type="synonym">Mertensiothuria leucospilota</name>
    <dbReference type="NCBI Taxonomy" id="206669"/>
    <lineage>
        <taxon>Eukaryota</taxon>
        <taxon>Metazoa</taxon>
        <taxon>Echinodermata</taxon>
        <taxon>Eleutherozoa</taxon>
        <taxon>Echinozoa</taxon>
        <taxon>Holothuroidea</taxon>
        <taxon>Aspidochirotacea</taxon>
        <taxon>Aspidochirotida</taxon>
        <taxon>Holothuriidae</taxon>
        <taxon>Holothuria</taxon>
    </lineage>
</organism>
<feature type="signal peptide" evidence="3">
    <location>
        <begin position="1"/>
        <end position="19"/>
    </location>
</feature>
<dbReference type="PROSITE" id="PS01180">
    <property type="entry name" value="CUB"/>
    <property type="match status" value="1"/>
</dbReference>
<dbReference type="InterPro" id="IPR016186">
    <property type="entry name" value="C-type_lectin-like/link_sf"/>
</dbReference>
<keyword evidence="1 2" id="KW-1015">Disulfide bond</keyword>
<evidence type="ECO:0000259" key="4">
    <source>
        <dbReference type="PROSITE" id="PS01180"/>
    </source>
</evidence>
<dbReference type="Proteomes" id="UP001152320">
    <property type="component" value="Chromosome 10"/>
</dbReference>
<dbReference type="SUPFAM" id="SSF56436">
    <property type="entry name" value="C-type lectin-like"/>
    <property type="match status" value="1"/>
</dbReference>
<dbReference type="SMART" id="SM00034">
    <property type="entry name" value="CLECT"/>
    <property type="match status" value="1"/>
</dbReference>
<dbReference type="AlphaFoldDB" id="A0A9Q1BYL9"/>
<name>A0A9Q1BYL9_HOLLE</name>
<dbReference type="OrthoDB" id="2142683at2759"/>
<accession>A0A9Q1BYL9</accession>
<dbReference type="SUPFAM" id="SSF49854">
    <property type="entry name" value="Spermadhesin, CUB domain"/>
    <property type="match status" value="1"/>
</dbReference>
<keyword evidence="7" id="KW-1185">Reference proteome</keyword>
<dbReference type="Gene3D" id="2.60.120.290">
    <property type="entry name" value="Spermadhesin, CUB domain"/>
    <property type="match status" value="1"/>
</dbReference>
<dbReference type="PROSITE" id="PS50041">
    <property type="entry name" value="C_TYPE_LECTIN_2"/>
    <property type="match status" value="1"/>
</dbReference>
<comment type="caution">
    <text evidence="6">The sequence shown here is derived from an EMBL/GenBank/DDBJ whole genome shotgun (WGS) entry which is preliminary data.</text>
</comment>
<dbReference type="PANTHER" id="PTHR22803">
    <property type="entry name" value="MANNOSE, PHOSPHOLIPASE, LECTIN RECEPTOR RELATED"/>
    <property type="match status" value="1"/>
</dbReference>
<evidence type="ECO:0000256" key="3">
    <source>
        <dbReference type="SAM" id="SignalP"/>
    </source>
</evidence>
<feature type="domain" description="C-type lectin" evidence="5">
    <location>
        <begin position="188"/>
        <end position="310"/>
    </location>
</feature>
<dbReference type="InterPro" id="IPR050111">
    <property type="entry name" value="C-type_lectin/snaclec_domain"/>
</dbReference>
<dbReference type="EMBL" id="JAIZAY010000010">
    <property type="protein sequence ID" value="KAJ8035033.1"/>
    <property type="molecule type" value="Genomic_DNA"/>
</dbReference>
<reference evidence="6" key="1">
    <citation type="submission" date="2021-10" db="EMBL/GenBank/DDBJ databases">
        <title>Tropical sea cucumber genome reveals ecological adaptation and Cuvierian tubules defense mechanism.</title>
        <authorList>
            <person name="Chen T."/>
        </authorList>
    </citation>
    <scope>NUCLEOTIDE SEQUENCE</scope>
    <source>
        <strain evidence="6">Nanhai2018</strain>
        <tissue evidence="6">Muscle</tissue>
    </source>
</reference>
<dbReference type="CDD" id="cd00041">
    <property type="entry name" value="CUB"/>
    <property type="match status" value="1"/>
</dbReference>
<dbReference type="SMART" id="SM00042">
    <property type="entry name" value="CUB"/>
    <property type="match status" value="1"/>
</dbReference>
<dbReference type="Pfam" id="PF00431">
    <property type="entry name" value="CUB"/>
    <property type="match status" value="1"/>
</dbReference>
<evidence type="ECO:0000313" key="7">
    <source>
        <dbReference type="Proteomes" id="UP001152320"/>
    </source>
</evidence>
<dbReference type="InterPro" id="IPR000859">
    <property type="entry name" value="CUB_dom"/>
</dbReference>
<evidence type="ECO:0000259" key="5">
    <source>
        <dbReference type="PROSITE" id="PS50041"/>
    </source>
</evidence>
<feature type="disulfide bond" evidence="2">
    <location>
        <begin position="22"/>
        <end position="49"/>
    </location>
</feature>
<protein>
    <submittedName>
        <fullName evidence="6">Hepatic lectin</fullName>
    </submittedName>
</protein>
<keyword evidence="3" id="KW-0732">Signal</keyword>
<evidence type="ECO:0000256" key="1">
    <source>
        <dbReference type="ARBA" id="ARBA00023157"/>
    </source>
</evidence>
<dbReference type="Gene3D" id="3.10.100.10">
    <property type="entry name" value="Mannose-Binding Protein A, subunit A"/>
    <property type="match status" value="1"/>
</dbReference>
<sequence>MEYRRCLLILVVFSSSIQAEECDVLIDEDEYGYIISPNFPEGYESGVSCRYLIRAPPLQLVMISFNSFMIEMGPGCSYDSLKVYDGGSTSSAFLNTFCGYETPPSVFSSSRELLLVFETDADVTDEGFNASISFVSASETLKDQVDTFDGRNQEPLSEISVPRLSSLMHRSSSQHSFMNACGDGWITFRGSSYCFMENVMMWHEASSACSELGGHLVTISSRSENNFIKRSTRHVSGITSWIGFNDLESEGDWTWEDTKETSAYTNWQNTEPNNLNNEDCAIIFLRRKAGKVYGAWHDNPCCSEFTSICEKLA</sequence>
<feature type="chain" id="PRO_5040320146" evidence="3">
    <location>
        <begin position="20"/>
        <end position="313"/>
    </location>
</feature>